<sequence length="289" mass="31331">MIQAIYRQITKIAVAVVAAFFFLFHIHDRGGDQIAGNEIDGVVIDTSNVQAPPTPVPTPIEADKKPEAKILACKYCKKLFVKSSDGHSAIVCGLYHSDNQTHRAANTMSHNSANTKKAAESPVDMQPTPSGALRKRTRLARWCRRLLSRLTGRHQRRDSKNADGDASTTSKKASDVNTLGGVASKPIPDANHASGNKKMTPKLPEISSTPKFYYQPVYFPTTGPYVNAYPPINPKLLDIDDMDSEMTTEDNVGEVKQSGSAGSSHAATSRGNDESTKKSTAEPNLTHSQ</sequence>
<gene>
    <name evidence="3" type="ORF">QBC37DRAFT_372293</name>
</gene>
<feature type="compositionally biased region" description="Basic and acidic residues" evidence="1">
    <location>
        <begin position="271"/>
        <end position="280"/>
    </location>
</feature>
<organism evidence="3 4">
    <name type="scientific">Rhypophila decipiens</name>
    <dbReference type="NCBI Taxonomy" id="261697"/>
    <lineage>
        <taxon>Eukaryota</taxon>
        <taxon>Fungi</taxon>
        <taxon>Dikarya</taxon>
        <taxon>Ascomycota</taxon>
        <taxon>Pezizomycotina</taxon>
        <taxon>Sordariomycetes</taxon>
        <taxon>Sordariomycetidae</taxon>
        <taxon>Sordariales</taxon>
        <taxon>Naviculisporaceae</taxon>
        <taxon>Rhypophila</taxon>
    </lineage>
</organism>
<accession>A0AAN6YC50</accession>
<evidence type="ECO:0000256" key="2">
    <source>
        <dbReference type="SAM" id="Phobius"/>
    </source>
</evidence>
<feature type="region of interest" description="Disordered" evidence="1">
    <location>
        <begin position="108"/>
        <end position="133"/>
    </location>
</feature>
<dbReference type="AlphaFoldDB" id="A0AAN6YC50"/>
<keyword evidence="2" id="KW-0812">Transmembrane</keyword>
<evidence type="ECO:0000313" key="3">
    <source>
        <dbReference type="EMBL" id="KAK4215165.1"/>
    </source>
</evidence>
<keyword evidence="2" id="KW-0472">Membrane</keyword>
<feature type="region of interest" description="Disordered" evidence="1">
    <location>
        <begin position="151"/>
        <end position="202"/>
    </location>
</feature>
<feature type="region of interest" description="Disordered" evidence="1">
    <location>
        <begin position="243"/>
        <end position="289"/>
    </location>
</feature>
<feature type="compositionally biased region" description="Polar residues" evidence="1">
    <location>
        <begin position="166"/>
        <end position="177"/>
    </location>
</feature>
<reference evidence="3" key="1">
    <citation type="journal article" date="2023" name="Mol. Phylogenet. Evol.">
        <title>Genome-scale phylogeny and comparative genomics of the fungal order Sordariales.</title>
        <authorList>
            <person name="Hensen N."/>
            <person name="Bonometti L."/>
            <person name="Westerberg I."/>
            <person name="Brannstrom I.O."/>
            <person name="Guillou S."/>
            <person name="Cros-Aarteil S."/>
            <person name="Calhoun S."/>
            <person name="Haridas S."/>
            <person name="Kuo A."/>
            <person name="Mondo S."/>
            <person name="Pangilinan J."/>
            <person name="Riley R."/>
            <person name="LaButti K."/>
            <person name="Andreopoulos B."/>
            <person name="Lipzen A."/>
            <person name="Chen C."/>
            <person name="Yan M."/>
            <person name="Daum C."/>
            <person name="Ng V."/>
            <person name="Clum A."/>
            <person name="Steindorff A."/>
            <person name="Ohm R.A."/>
            <person name="Martin F."/>
            <person name="Silar P."/>
            <person name="Natvig D.O."/>
            <person name="Lalanne C."/>
            <person name="Gautier V."/>
            <person name="Ament-Velasquez S.L."/>
            <person name="Kruys A."/>
            <person name="Hutchinson M.I."/>
            <person name="Powell A.J."/>
            <person name="Barry K."/>
            <person name="Miller A.N."/>
            <person name="Grigoriev I.V."/>
            <person name="Debuchy R."/>
            <person name="Gladieux P."/>
            <person name="Hiltunen Thoren M."/>
            <person name="Johannesson H."/>
        </authorList>
    </citation>
    <scope>NUCLEOTIDE SEQUENCE</scope>
    <source>
        <strain evidence="3">PSN293</strain>
    </source>
</reference>
<feature type="transmembrane region" description="Helical" evidence="2">
    <location>
        <begin position="9"/>
        <end position="27"/>
    </location>
</feature>
<protein>
    <submittedName>
        <fullName evidence="3">Uncharacterized protein</fullName>
    </submittedName>
</protein>
<dbReference type="EMBL" id="MU858083">
    <property type="protein sequence ID" value="KAK4215165.1"/>
    <property type="molecule type" value="Genomic_DNA"/>
</dbReference>
<feature type="compositionally biased region" description="Low complexity" evidence="1">
    <location>
        <begin position="258"/>
        <end position="270"/>
    </location>
</feature>
<evidence type="ECO:0000313" key="4">
    <source>
        <dbReference type="Proteomes" id="UP001301769"/>
    </source>
</evidence>
<feature type="compositionally biased region" description="Acidic residues" evidence="1">
    <location>
        <begin position="243"/>
        <end position="252"/>
    </location>
</feature>
<keyword evidence="2" id="KW-1133">Transmembrane helix</keyword>
<name>A0AAN6YC50_9PEZI</name>
<dbReference type="Proteomes" id="UP001301769">
    <property type="component" value="Unassembled WGS sequence"/>
</dbReference>
<keyword evidence="4" id="KW-1185">Reference proteome</keyword>
<proteinExistence type="predicted"/>
<reference evidence="3" key="2">
    <citation type="submission" date="2023-05" db="EMBL/GenBank/DDBJ databases">
        <authorList>
            <consortium name="Lawrence Berkeley National Laboratory"/>
            <person name="Steindorff A."/>
            <person name="Hensen N."/>
            <person name="Bonometti L."/>
            <person name="Westerberg I."/>
            <person name="Brannstrom I.O."/>
            <person name="Guillou S."/>
            <person name="Cros-Aarteil S."/>
            <person name="Calhoun S."/>
            <person name="Haridas S."/>
            <person name="Kuo A."/>
            <person name="Mondo S."/>
            <person name="Pangilinan J."/>
            <person name="Riley R."/>
            <person name="Labutti K."/>
            <person name="Andreopoulos B."/>
            <person name="Lipzen A."/>
            <person name="Chen C."/>
            <person name="Yanf M."/>
            <person name="Daum C."/>
            <person name="Ng V."/>
            <person name="Clum A."/>
            <person name="Ohm R."/>
            <person name="Martin F."/>
            <person name="Silar P."/>
            <person name="Natvig D."/>
            <person name="Lalanne C."/>
            <person name="Gautier V."/>
            <person name="Ament-Velasquez S.L."/>
            <person name="Kruys A."/>
            <person name="Hutchinson M.I."/>
            <person name="Powell A.J."/>
            <person name="Barry K."/>
            <person name="Miller A.N."/>
            <person name="Grigoriev I.V."/>
            <person name="Debuchy R."/>
            <person name="Gladieux P."/>
            <person name="Thoren M.H."/>
            <person name="Johannesson H."/>
        </authorList>
    </citation>
    <scope>NUCLEOTIDE SEQUENCE</scope>
    <source>
        <strain evidence="3">PSN293</strain>
    </source>
</reference>
<comment type="caution">
    <text evidence="3">The sequence shown here is derived from an EMBL/GenBank/DDBJ whole genome shotgun (WGS) entry which is preliminary data.</text>
</comment>
<evidence type="ECO:0000256" key="1">
    <source>
        <dbReference type="SAM" id="MobiDB-lite"/>
    </source>
</evidence>